<name>A0AAW7X860_9GAMM</name>
<dbReference type="PANTHER" id="PTHR24104:SF25">
    <property type="entry name" value="PROTEIN LIN-41"/>
    <property type="match status" value="1"/>
</dbReference>
<accession>A0AAW7X860</accession>
<sequence length="372" mass="41015">MKTTPSKPIPATTTSSKTKPLPKSNIYPHGLIVGQGKFQYRVNCEWGMQDSEKYPVENCHDLAMDSQGRIFLVTDHPKNNVLIYSRAGELLDAWGTMFPGAHSIRIVNENGEEVIYLVDSGWIINRKWDGVSTDAWDSPTNKVIAQSGFIAKLTLDGRLIFTIGHPQTIGVYTPDQPFRPTDIAVAPNGDLYVTDGYGSDYVLQYNSNGQFIRRWGGANNANAECNLVNTHGIEVDLRNPNDPHLIVSSRGECKLKQFNLDGTYRGTIDTAGAHIGGPVFSGDHFFAPVCWSNINGKTVDNSGFISVFDKNNKVVANIGGTAPSYQGGQLQPMCSSWDVFNHCHGLCIDENGVMYVGQWRANQTYPIRLEPV</sequence>
<dbReference type="PANTHER" id="PTHR24104">
    <property type="entry name" value="E3 UBIQUITIN-PROTEIN LIGASE NHLRC1-RELATED"/>
    <property type="match status" value="1"/>
</dbReference>
<evidence type="ECO:0000313" key="2">
    <source>
        <dbReference type="EMBL" id="MDO6422971.1"/>
    </source>
</evidence>
<evidence type="ECO:0000256" key="1">
    <source>
        <dbReference type="SAM" id="MobiDB-lite"/>
    </source>
</evidence>
<dbReference type="RefSeq" id="WP_303492795.1">
    <property type="nucleotide sequence ID" value="NZ_JAUOPB010000007.1"/>
</dbReference>
<proteinExistence type="predicted"/>
<dbReference type="InterPro" id="IPR050952">
    <property type="entry name" value="TRIM-NHL_E3_ligases"/>
</dbReference>
<dbReference type="InterPro" id="IPR011042">
    <property type="entry name" value="6-blade_b-propeller_TolB-like"/>
</dbReference>
<organism evidence="2 3">
    <name type="scientific">Saccharophagus degradans</name>
    <dbReference type="NCBI Taxonomy" id="86304"/>
    <lineage>
        <taxon>Bacteria</taxon>
        <taxon>Pseudomonadati</taxon>
        <taxon>Pseudomonadota</taxon>
        <taxon>Gammaproteobacteria</taxon>
        <taxon>Cellvibrionales</taxon>
        <taxon>Cellvibrionaceae</taxon>
        <taxon>Saccharophagus</taxon>
    </lineage>
</organism>
<dbReference type="Gene3D" id="2.120.10.30">
    <property type="entry name" value="TolB, C-terminal domain"/>
    <property type="match status" value="2"/>
</dbReference>
<dbReference type="Proteomes" id="UP001169760">
    <property type="component" value="Unassembled WGS sequence"/>
</dbReference>
<evidence type="ECO:0000313" key="3">
    <source>
        <dbReference type="Proteomes" id="UP001169760"/>
    </source>
</evidence>
<dbReference type="GO" id="GO:0008270">
    <property type="term" value="F:zinc ion binding"/>
    <property type="evidence" value="ECO:0007669"/>
    <property type="project" value="UniProtKB-KW"/>
</dbReference>
<comment type="caution">
    <text evidence="2">The sequence shown here is derived from an EMBL/GenBank/DDBJ whole genome shotgun (WGS) entry which is preliminary data.</text>
</comment>
<dbReference type="AlphaFoldDB" id="A0AAW7X860"/>
<dbReference type="SUPFAM" id="SSF63829">
    <property type="entry name" value="Calcium-dependent phosphotriesterase"/>
    <property type="match status" value="1"/>
</dbReference>
<feature type="region of interest" description="Disordered" evidence="1">
    <location>
        <begin position="1"/>
        <end position="23"/>
    </location>
</feature>
<protein>
    <submittedName>
        <fullName evidence="2">6-bladed beta-propeller</fullName>
    </submittedName>
</protein>
<gene>
    <name evidence="2" type="ORF">Q4521_10840</name>
</gene>
<dbReference type="EMBL" id="JAUOPB010000007">
    <property type="protein sequence ID" value="MDO6422971.1"/>
    <property type="molecule type" value="Genomic_DNA"/>
</dbReference>
<reference evidence="2" key="1">
    <citation type="submission" date="2023-07" db="EMBL/GenBank/DDBJ databases">
        <title>Genome content predicts the carbon catabolic preferences of heterotrophic bacteria.</title>
        <authorList>
            <person name="Gralka M."/>
        </authorList>
    </citation>
    <scope>NUCLEOTIDE SEQUENCE</scope>
    <source>
        <strain evidence="2">I3M17_2</strain>
    </source>
</reference>